<dbReference type="RefSeq" id="WP_242152401.1">
    <property type="nucleotide sequence ID" value="NZ_CP093379.1"/>
</dbReference>
<proteinExistence type="predicted"/>
<gene>
    <name evidence="1" type="ORF">MMG00_05235</name>
</gene>
<dbReference type="EMBL" id="CP093379">
    <property type="protein sequence ID" value="UNM97257.1"/>
    <property type="molecule type" value="Genomic_DNA"/>
</dbReference>
<dbReference type="Proteomes" id="UP000829542">
    <property type="component" value="Chromosome"/>
</dbReference>
<protein>
    <submittedName>
        <fullName evidence="1">Uncharacterized protein</fullName>
    </submittedName>
</protein>
<sequence length="315" mass="36364">MRYRYLLVAFMMSNMAVSEEIISLNSQNGSLFISNDHYSIEYENQEGERFPLYFYNDYFSLVEEGGEQYFLKGISNSGRYAALERRIYFVDEESVAESFSVDFMDLGTGCVFYTLNSQRATGAWSEQDDAIWTITPENPANFIDVEKLKGNILPAAGIYNAYLCNLQRINDRDFNIALLANIKELMAEIDEDYVLSDKVLNQSMPHDVWGLLTLLSDDNVTFFNDFALELLATKTLLDDDPHYLSSIIILESIVNQYPDRAQTILHLADAYSYSSLNLAFQRKALEKYHQYYEMMKNHQQEGLIPSRVLQKLEIK</sequence>
<accession>A0ABY3X2Z6</accession>
<keyword evidence="2" id="KW-1185">Reference proteome</keyword>
<evidence type="ECO:0000313" key="2">
    <source>
        <dbReference type="Proteomes" id="UP000829542"/>
    </source>
</evidence>
<organism evidence="1 2">
    <name type="scientific">Ignatzschineria rhizosphaerae</name>
    <dbReference type="NCBI Taxonomy" id="2923279"/>
    <lineage>
        <taxon>Bacteria</taxon>
        <taxon>Pseudomonadati</taxon>
        <taxon>Pseudomonadota</taxon>
        <taxon>Gammaproteobacteria</taxon>
        <taxon>Cardiobacteriales</taxon>
        <taxon>Ignatzschineriaceae</taxon>
        <taxon>Ignatzschineria</taxon>
    </lineage>
</organism>
<reference evidence="1 2" key="1">
    <citation type="submission" date="2022-03" db="EMBL/GenBank/DDBJ databases">
        <title>Ignatzschineria rhizosphaerae HR5S32.</title>
        <authorList>
            <person name="Sun J.Q."/>
            <person name="Feng J.Y."/>
        </authorList>
    </citation>
    <scope>NUCLEOTIDE SEQUENCE [LARGE SCALE GENOMIC DNA]</scope>
    <source>
        <strain evidence="1 2">HR5S32</strain>
    </source>
</reference>
<evidence type="ECO:0000313" key="1">
    <source>
        <dbReference type="EMBL" id="UNM97257.1"/>
    </source>
</evidence>
<name>A0ABY3X2Z6_9GAMM</name>